<comment type="catalytic activity">
    <reaction evidence="2">
        <text>a 1,2-diacyl-sn-glycero-3-phospho-(1D-myo-inositol-3-phosphate) + H2O = a 1,2-diacyl-sn-glycero-3-phospho-(1D-myo-inositol) + phosphate</text>
        <dbReference type="Rhea" id="RHEA:12316"/>
        <dbReference type="ChEBI" id="CHEBI:15377"/>
        <dbReference type="ChEBI" id="CHEBI:43474"/>
        <dbReference type="ChEBI" id="CHEBI:57880"/>
        <dbReference type="ChEBI" id="CHEBI:58088"/>
        <dbReference type="EC" id="3.1.3.64"/>
    </reaction>
    <physiologicalReaction direction="left-to-right" evidence="2">
        <dbReference type="Rhea" id="RHEA:12317"/>
    </physiologicalReaction>
</comment>
<evidence type="ECO:0000256" key="6">
    <source>
        <dbReference type="ARBA" id="ARBA00041911"/>
    </source>
</evidence>
<evidence type="ECO:0000256" key="5">
    <source>
        <dbReference type="ARBA" id="ARBA00041396"/>
    </source>
</evidence>
<dbReference type="EC" id="3.1.3.64" evidence="1"/>
<dbReference type="GO" id="GO:0046856">
    <property type="term" value="P:phosphatidylinositol dephosphorylation"/>
    <property type="evidence" value="ECO:0007669"/>
    <property type="project" value="TreeGrafter"/>
</dbReference>
<dbReference type="EMBL" id="CAJOBI010320914">
    <property type="protein sequence ID" value="CAF5184862.1"/>
    <property type="molecule type" value="Genomic_DNA"/>
</dbReference>
<gene>
    <name evidence="8" type="ORF">SMN809_LOCUS70160</name>
</gene>
<dbReference type="GO" id="GO:0004438">
    <property type="term" value="F:phosphatidylinositol-3-phosphate phosphatase activity"/>
    <property type="evidence" value="ECO:0007669"/>
    <property type="project" value="UniProtKB-EC"/>
</dbReference>
<evidence type="ECO:0000313" key="8">
    <source>
        <dbReference type="EMBL" id="CAF5184862.1"/>
    </source>
</evidence>
<evidence type="ECO:0000256" key="3">
    <source>
        <dbReference type="ARBA" id="ARBA00036807"/>
    </source>
</evidence>
<evidence type="ECO:0000259" key="7">
    <source>
        <dbReference type="PROSITE" id="PS50275"/>
    </source>
</evidence>
<dbReference type="PANTHER" id="PTHR45662:SF2">
    <property type="entry name" value="PHOSPHATIDYLINOSITOL-3-PHOSPHATASE SAC1"/>
    <property type="match status" value="1"/>
</dbReference>
<protein>
    <recommendedName>
        <fullName evidence="4">Phosphatidylinositol-3-phosphatase SAC1</fullName>
        <ecNumber evidence="1">3.1.3.64</ecNumber>
    </recommendedName>
    <alternativeName>
        <fullName evidence="6">Phosphatidylinositol-4-phosphate phosphatase</fullName>
    </alternativeName>
    <alternativeName>
        <fullName evidence="5">Suppressor of actin mutations 1-like protein</fullName>
    </alternativeName>
</protein>
<sequence>MHTENSVVFNESVECYSSFCMKHIVFVPRQNHYSSFVIIRGSIPLFWHQPGFQVGTHRITVLRSEALSFKAFFEHFKYLYRHYGRVLIINLVDKREDEKRIGEEYHNLFELLVKTYQSKQKKEKPLLGYLSEKDFIWFGYHEQARE</sequence>
<feature type="domain" description="SAC" evidence="7">
    <location>
        <begin position="1"/>
        <end position="105"/>
    </location>
</feature>
<feature type="non-terminal residue" evidence="8">
    <location>
        <position position="1"/>
    </location>
</feature>
<evidence type="ECO:0000256" key="4">
    <source>
        <dbReference type="ARBA" id="ARBA00040795"/>
    </source>
</evidence>
<comment type="catalytic activity">
    <reaction evidence="3">
        <text>a 1,2-diacyl-sn-glycero-3-phospho-(1D-myo-inositol 4-phosphate) + H2O = a 1,2-diacyl-sn-glycero-3-phospho-(1D-myo-inositol) + phosphate</text>
        <dbReference type="Rhea" id="RHEA:55652"/>
        <dbReference type="ChEBI" id="CHEBI:15377"/>
        <dbReference type="ChEBI" id="CHEBI:43474"/>
        <dbReference type="ChEBI" id="CHEBI:57880"/>
        <dbReference type="ChEBI" id="CHEBI:58178"/>
    </reaction>
    <physiologicalReaction direction="left-to-right" evidence="3">
        <dbReference type="Rhea" id="RHEA:55653"/>
    </physiologicalReaction>
</comment>
<dbReference type="AlphaFoldDB" id="A0A8S3HLE4"/>
<organism evidence="8 9">
    <name type="scientific">Rotaria magnacalcarata</name>
    <dbReference type="NCBI Taxonomy" id="392030"/>
    <lineage>
        <taxon>Eukaryota</taxon>
        <taxon>Metazoa</taxon>
        <taxon>Spiralia</taxon>
        <taxon>Gnathifera</taxon>
        <taxon>Rotifera</taxon>
        <taxon>Eurotatoria</taxon>
        <taxon>Bdelloidea</taxon>
        <taxon>Philodinida</taxon>
        <taxon>Philodinidae</taxon>
        <taxon>Rotaria</taxon>
    </lineage>
</organism>
<evidence type="ECO:0000313" key="9">
    <source>
        <dbReference type="Proteomes" id="UP000676336"/>
    </source>
</evidence>
<dbReference type="GO" id="GO:0043812">
    <property type="term" value="F:phosphatidylinositol-4-phosphate phosphatase activity"/>
    <property type="evidence" value="ECO:0007669"/>
    <property type="project" value="TreeGrafter"/>
</dbReference>
<accession>A0A8S3HLE4</accession>
<dbReference type="PANTHER" id="PTHR45662">
    <property type="entry name" value="PHOSPHATIDYLINOSITIDE PHOSPHATASE SAC1"/>
    <property type="match status" value="1"/>
</dbReference>
<reference evidence="8" key="1">
    <citation type="submission" date="2021-02" db="EMBL/GenBank/DDBJ databases">
        <authorList>
            <person name="Nowell W R."/>
        </authorList>
    </citation>
    <scope>NUCLEOTIDE SEQUENCE</scope>
</reference>
<dbReference type="GO" id="GO:0005783">
    <property type="term" value="C:endoplasmic reticulum"/>
    <property type="evidence" value="ECO:0007669"/>
    <property type="project" value="TreeGrafter"/>
</dbReference>
<proteinExistence type="predicted"/>
<evidence type="ECO:0000256" key="2">
    <source>
        <dbReference type="ARBA" id="ARBA00036631"/>
    </source>
</evidence>
<comment type="caution">
    <text evidence="8">The sequence shown here is derived from an EMBL/GenBank/DDBJ whole genome shotgun (WGS) entry which is preliminary data.</text>
</comment>
<dbReference type="Proteomes" id="UP000676336">
    <property type="component" value="Unassembled WGS sequence"/>
</dbReference>
<name>A0A8S3HLE4_9BILA</name>
<dbReference type="PROSITE" id="PS50275">
    <property type="entry name" value="SAC"/>
    <property type="match status" value="1"/>
</dbReference>
<evidence type="ECO:0000256" key="1">
    <source>
        <dbReference type="ARBA" id="ARBA00013038"/>
    </source>
</evidence>
<dbReference type="Pfam" id="PF02383">
    <property type="entry name" value="Syja_N"/>
    <property type="match status" value="1"/>
</dbReference>
<dbReference type="InterPro" id="IPR002013">
    <property type="entry name" value="SAC_dom"/>
</dbReference>